<keyword evidence="4" id="KW-0328">Glycosyltransferase</keyword>
<evidence type="ECO:0000313" key="4">
    <source>
        <dbReference type="EMBL" id="EEN83110.1"/>
    </source>
</evidence>
<keyword evidence="2" id="KW-0812">Transmembrane</keyword>
<dbReference type="eggNOG" id="COG2148">
    <property type="taxonomic scope" value="Bacteria"/>
</dbReference>
<evidence type="ECO:0000256" key="1">
    <source>
        <dbReference type="ARBA" id="ARBA00006464"/>
    </source>
</evidence>
<comment type="caution">
    <text evidence="4">The sequence shown here is derived from an EMBL/GenBank/DDBJ whole genome shotgun (WGS) entry which is preliminary data.</text>
</comment>
<sequence length="199" mass="23092">MIKRLLDVLVSLIGIILLSPLFIVVAILIKCDSRGSVFFRQARVGRNNKDFVLYKFRSMHHQDWGKDQLLTVGDNDPRITRLGRWLRQLKIDEIPQLINVLKGDMSLVGPRPLVRQQVELYPDLYLPILAVRPGITSPASIYFRHENALLGEQECPEVYFKEVIMPKKIELNLEYVKHHSFIGDVKILLRTAYLTIFDR</sequence>
<dbReference type="Pfam" id="PF02397">
    <property type="entry name" value="Bac_transf"/>
    <property type="match status" value="1"/>
</dbReference>
<keyword evidence="5" id="KW-1185">Reference proteome</keyword>
<dbReference type="PANTHER" id="PTHR30576">
    <property type="entry name" value="COLANIC BIOSYNTHESIS UDP-GLUCOSE LIPID CARRIER TRANSFERASE"/>
    <property type="match status" value="1"/>
</dbReference>
<dbReference type="GO" id="GO:0016757">
    <property type="term" value="F:glycosyltransferase activity"/>
    <property type="evidence" value="ECO:0007669"/>
    <property type="project" value="UniProtKB-KW"/>
</dbReference>
<proteinExistence type="inferred from homology"/>
<accession>C3J9T0</accession>
<dbReference type="AlphaFoldDB" id="C3J9T0"/>
<protein>
    <submittedName>
        <fullName evidence="4">Bacterial sugar transferase</fullName>
        <ecNumber evidence="4">2.4.1.-</ecNumber>
    </submittedName>
</protein>
<evidence type="ECO:0000256" key="2">
    <source>
        <dbReference type="SAM" id="Phobius"/>
    </source>
</evidence>
<organism evidence="4 5">
    <name type="scientific">Porphyromonas endodontalis (strain ATCC 35406 / DSM 24491 / JCM 8526 / CCUG 16442 / BCRC 14492 / NCTC 13058 / HG 370)</name>
    <name type="common">Bacteroides endodontalis</name>
    <dbReference type="NCBI Taxonomy" id="553175"/>
    <lineage>
        <taxon>Bacteria</taxon>
        <taxon>Pseudomonadati</taxon>
        <taxon>Bacteroidota</taxon>
        <taxon>Bacteroidia</taxon>
        <taxon>Bacteroidales</taxon>
        <taxon>Porphyromonadaceae</taxon>
        <taxon>Porphyromonas</taxon>
    </lineage>
</organism>
<comment type="similarity">
    <text evidence="1">Belongs to the bacterial sugar transferase family.</text>
</comment>
<dbReference type="PANTHER" id="PTHR30576:SF20">
    <property type="entry name" value="QUINOVOSAMINEPHOSPHOTRANSFERAE-RELATED"/>
    <property type="match status" value="1"/>
</dbReference>
<dbReference type="InterPro" id="IPR003362">
    <property type="entry name" value="Bact_transf"/>
</dbReference>
<dbReference type="GO" id="GO:0016780">
    <property type="term" value="F:phosphotransferase activity, for other substituted phosphate groups"/>
    <property type="evidence" value="ECO:0007669"/>
    <property type="project" value="TreeGrafter"/>
</dbReference>
<dbReference type="STRING" id="553175.POREN0001_0831"/>
<reference evidence="4 5" key="1">
    <citation type="submission" date="2009-04" db="EMBL/GenBank/DDBJ databases">
        <authorList>
            <person name="Sebastian Y."/>
            <person name="Madupu R."/>
            <person name="Durkin A.S."/>
            <person name="Torralba M."/>
            <person name="Methe B."/>
            <person name="Sutton G.G."/>
            <person name="Strausberg R.L."/>
            <person name="Nelson K.E."/>
        </authorList>
    </citation>
    <scope>NUCLEOTIDE SEQUENCE [LARGE SCALE GENOMIC DNA]</scope>
    <source>
        <strain evidence="5">ATCC 35406 / BCRC 14492 / JCM 8526 / NCTC 13058 / HG 370</strain>
    </source>
</reference>
<evidence type="ECO:0000313" key="5">
    <source>
        <dbReference type="Proteomes" id="UP000004295"/>
    </source>
</evidence>
<feature type="domain" description="Bacterial sugar transferase" evidence="3">
    <location>
        <begin position="3"/>
        <end position="194"/>
    </location>
</feature>
<feature type="transmembrane region" description="Helical" evidence="2">
    <location>
        <begin position="7"/>
        <end position="29"/>
    </location>
</feature>
<keyword evidence="4" id="KW-0808">Transferase</keyword>
<keyword evidence="2" id="KW-1133">Transmembrane helix</keyword>
<gene>
    <name evidence="4" type="ORF">POREN0001_0831</name>
</gene>
<dbReference type="EMBL" id="ACNN01000014">
    <property type="protein sequence ID" value="EEN83110.1"/>
    <property type="molecule type" value="Genomic_DNA"/>
</dbReference>
<dbReference type="EC" id="2.4.1.-" evidence="4"/>
<dbReference type="Proteomes" id="UP000004295">
    <property type="component" value="Unassembled WGS sequence"/>
</dbReference>
<evidence type="ECO:0000259" key="3">
    <source>
        <dbReference type="Pfam" id="PF02397"/>
    </source>
</evidence>
<keyword evidence="2" id="KW-0472">Membrane</keyword>
<name>C3J9T0_POREA</name>